<dbReference type="EMBL" id="CP133623">
    <property type="protein sequence ID" value="WMV58893.1"/>
    <property type="molecule type" value="Genomic_DNA"/>
</dbReference>
<dbReference type="Proteomes" id="UP001234989">
    <property type="component" value="Chromosome 12"/>
</dbReference>
<reference evidence="1" key="1">
    <citation type="submission" date="2023-08" db="EMBL/GenBank/DDBJ databases">
        <title>A de novo genome assembly of Solanum verrucosum Schlechtendal, a Mexican diploid species geographically isolated from the other diploid A-genome species in potato relatives.</title>
        <authorList>
            <person name="Hosaka K."/>
        </authorList>
    </citation>
    <scope>NUCLEOTIDE SEQUENCE</scope>
    <source>
        <tissue evidence="1">Young leaves</tissue>
    </source>
</reference>
<evidence type="ECO:0000313" key="2">
    <source>
        <dbReference type="Proteomes" id="UP001234989"/>
    </source>
</evidence>
<sequence length="106" mass="12084">MEKLSSSCEEQQHLLDKYLSTVDPELIDDALIEQLLNKICIDSEDRAILVFLPGWVKLLNPDYKIEEFLQKTLDPPVYETIRNAIIVLQDIGACHLMGNLQSLEKG</sequence>
<name>A0AAF1A2R6_SOLVR</name>
<protein>
    <submittedName>
        <fullName evidence="1">Uncharacterized protein</fullName>
    </submittedName>
</protein>
<proteinExistence type="predicted"/>
<accession>A0AAF1A2R6</accession>
<dbReference type="AlphaFoldDB" id="A0AAF1A2R6"/>
<gene>
    <name evidence="1" type="ORF">MTR67_052278</name>
</gene>
<organism evidence="1 2">
    <name type="scientific">Solanum verrucosum</name>
    <dbReference type="NCBI Taxonomy" id="315347"/>
    <lineage>
        <taxon>Eukaryota</taxon>
        <taxon>Viridiplantae</taxon>
        <taxon>Streptophyta</taxon>
        <taxon>Embryophyta</taxon>
        <taxon>Tracheophyta</taxon>
        <taxon>Spermatophyta</taxon>
        <taxon>Magnoliopsida</taxon>
        <taxon>eudicotyledons</taxon>
        <taxon>Gunneridae</taxon>
        <taxon>Pentapetalae</taxon>
        <taxon>asterids</taxon>
        <taxon>lamiids</taxon>
        <taxon>Solanales</taxon>
        <taxon>Solanaceae</taxon>
        <taxon>Solanoideae</taxon>
        <taxon>Solaneae</taxon>
        <taxon>Solanum</taxon>
    </lineage>
</organism>
<evidence type="ECO:0000313" key="1">
    <source>
        <dbReference type="EMBL" id="WMV58893.1"/>
    </source>
</evidence>
<keyword evidence="2" id="KW-1185">Reference proteome</keyword>